<feature type="compositionally biased region" description="Polar residues" evidence="1">
    <location>
        <begin position="130"/>
        <end position="141"/>
    </location>
</feature>
<feature type="region of interest" description="Disordered" evidence="1">
    <location>
        <begin position="101"/>
        <end position="141"/>
    </location>
</feature>
<keyword evidence="3" id="KW-1185">Reference proteome</keyword>
<accession>A0AAN7B9U5</accession>
<evidence type="ECO:0000313" key="2">
    <source>
        <dbReference type="EMBL" id="KAK4213385.1"/>
    </source>
</evidence>
<feature type="compositionally biased region" description="Basic and acidic residues" evidence="1">
    <location>
        <begin position="115"/>
        <end position="129"/>
    </location>
</feature>
<proteinExistence type="predicted"/>
<name>A0AAN7B9U5_9PEZI</name>
<dbReference type="AlphaFoldDB" id="A0AAN7B9U5"/>
<organism evidence="2 3">
    <name type="scientific">Rhypophila decipiens</name>
    <dbReference type="NCBI Taxonomy" id="261697"/>
    <lineage>
        <taxon>Eukaryota</taxon>
        <taxon>Fungi</taxon>
        <taxon>Dikarya</taxon>
        <taxon>Ascomycota</taxon>
        <taxon>Pezizomycotina</taxon>
        <taxon>Sordariomycetes</taxon>
        <taxon>Sordariomycetidae</taxon>
        <taxon>Sordariales</taxon>
        <taxon>Naviculisporaceae</taxon>
        <taxon>Rhypophila</taxon>
    </lineage>
</organism>
<reference evidence="2" key="1">
    <citation type="journal article" date="2023" name="Mol. Phylogenet. Evol.">
        <title>Genome-scale phylogeny and comparative genomics of the fungal order Sordariales.</title>
        <authorList>
            <person name="Hensen N."/>
            <person name="Bonometti L."/>
            <person name="Westerberg I."/>
            <person name="Brannstrom I.O."/>
            <person name="Guillou S."/>
            <person name="Cros-Aarteil S."/>
            <person name="Calhoun S."/>
            <person name="Haridas S."/>
            <person name="Kuo A."/>
            <person name="Mondo S."/>
            <person name="Pangilinan J."/>
            <person name="Riley R."/>
            <person name="LaButti K."/>
            <person name="Andreopoulos B."/>
            <person name="Lipzen A."/>
            <person name="Chen C."/>
            <person name="Yan M."/>
            <person name="Daum C."/>
            <person name="Ng V."/>
            <person name="Clum A."/>
            <person name="Steindorff A."/>
            <person name="Ohm R.A."/>
            <person name="Martin F."/>
            <person name="Silar P."/>
            <person name="Natvig D.O."/>
            <person name="Lalanne C."/>
            <person name="Gautier V."/>
            <person name="Ament-Velasquez S.L."/>
            <person name="Kruys A."/>
            <person name="Hutchinson M.I."/>
            <person name="Powell A.J."/>
            <person name="Barry K."/>
            <person name="Miller A.N."/>
            <person name="Grigoriev I.V."/>
            <person name="Debuchy R."/>
            <person name="Gladieux P."/>
            <person name="Hiltunen Thoren M."/>
            <person name="Johannesson H."/>
        </authorList>
    </citation>
    <scope>NUCLEOTIDE SEQUENCE</scope>
    <source>
        <strain evidence="2">PSN293</strain>
    </source>
</reference>
<sequence length="141" mass="15643">MAPRTPSSSGPCNHTAASSTSPGETTQTTPRWRAIWIMPQSTARPTAGLPVLLSPRTEQARYIPTQSTRSRPGYIWFNRDTRFLGVNQTWYCTETGIPYEPTAAGQGATGPCNSYDRHPASSADRHEYYSQRSHLSQPMEP</sequence>
<feature type="region of interest" description="Disordered" evidence="1">
    <location>
        <begin position="1"/>
        <end position="33"/>
    </location>
</feature>
<feature type="compositionally biased region" description="Polar residues" evidence="1">
    <location>
        <begin position="1"/>
        <end position="30"/>
    </location>
</feature>
<comment type="caution">
    <text evidence="2">The sequence shown here is derived from an EMBL/GenBank/DDBJ whole genome shotgun (WGS) entry which is preliminary data.</text>
</comment>
<reference evidence="2" key="2">
    <citation type="submission" date="2023-05" db="EMBL/GenBank/DDBJ databases">
        <authorList>
            <consortium name="Lawrence Berkeley National Laboratory"/>
            <person name="Steindorff A."/>
            <person name="Hensen N."/>
            <person name="Bonometti L."/>
            <person name="Westerberg I."/>
            <person name="Brannstrom I.O."/>
            <person name="Guillou S."/>
            <person name="Cros-Aarteil S."/>
            <person name="Calhoun S."/>
            <person name="Haridas S."/>
            <person name="Kuo A."/>
            <person name="Mondo S."/>
            <person name="Pangilinan J."/>
            <person name="Riley R."/>
            <person name="Labutti K."/>
            <person name="Andreopoulos B."/>
            <person name="Lipzen A."/>
            <person name="Chen C."/>
            <person name="Yanf M."/>
            <person name="Daum C."/>
            <person name="Ng V."/>
            <person name="Clum A."/>
            <person name="Ohm R."/>
            <person name="Martin F."/>
            <person name="Silar P."/>
            <person name="Natvig D."/>
            <person name="Lalanne C."/>
            <person name="Gautier V."/>
            <person name="Ament-Velasquez S.L."/>
            <person name="Kruys A."/>
            <person name="Hutchinson M.I."/>
            <person name="Powell A.J."/>
            <person name="Barry K."/>
            <person name="Miller A.N."/>
            <person name="Grigoriev I.V."/>
            <person name="Debuchy R."/>
            <person name="Gladieux P."/>
            <person name="Thoren M.H."/>
            <person name="Johannesson H."/>
        </authorList>
    </citation>
    <scope>NUCLEOTIDE SEQUENCE</scope>
    <source>
        <strain evidence="2">PSN293</strain>
    </source>
</reference>
<evidence type="ECO:0000256" key="1">
    <source>
        <dbReference type="SAM" id="MobiDB-lite"/>
    </source>
</evidence>
<dbReference type="EMBL" id="MU858109">
    <property type="protein sequence ID" value="KAK4213385.1"/>
    <property type="molecule type" value="Genomic_DNA"/>
</dbReference>
<evidence type="ECO:0000313" key="3">
    <source>
        <dbReference type="Proteomes" id="UP001301769"/>
    </source>
</evidence>
<dbReference type="Proteomes" id="UP001301769">
    <property type="component" value="Unassembled WGS sequence"/>
</dbReference>
<protein>
    <submittedName>
        <fullName evidence="2">Uncharacterized protein</fullName>
    </submittedName>
</protein>
<gene>
    <name evidence="2" type="ORF">QBC37DRAFT_400576</name>
</gene>